<dbReference type="AlphaFoldDB" id="A0AAV7W3J6"/>
<gene>
    <name evidence="1" type="ORF">NDU88_003932</name>
</gene>
<sequence>MEKDGSQEVLIRKIVSEEVKAVVQESVKQALGKKKGVDEEECYSLSVDEDCFKGPGGKCLSKRRRLMEMHDKLEVHSGSKKKGTLSCTMESQLDNEKDYFNGEFDNEDDDKHVLDLEYKDELEDQL</sequence>
<evidence type="ECO:0000313" key="2">
    <source>
        <dbReference type="Proteomes" id="UP001066276"/>
    </source>
</evidence>
<keyword evidence="2" id="KW-1185">Reference proteome</keyword>
<name>A0AAV7W3J6_PLEWA</name>
<protein>
    <submittedName>
        <fullName evidence="1">Uncharacterized protein</fullName>
    </submittedName>
</protein>
<comment type="caution">
    <text evidence="1">The sequence shown here is derived from an EMBL/GenBank/DDBJ whole genome shotgun (WGS) entry which is preliminary data.</text>
</comment>
<organism evidence="1 2">
    <name type="scientific">Pleurodeles waltl</name>
    <name type="common">Iberian ribbed newt</name>
    <dbReference type="NCBI Taxonomy" id="8319"/>
    <lineage>
        <taxon>Eukaryota</taxon>
        <taxon>Metazoa</taxon>
        <taxon>Chordata</taxon>
        <taxon>Craniata</taxon>
        <taxon>Vertebrata</taxon>
        <taxon>Euteleostomi</taxon>
        <taxon>Amphibia</taxon>
        <taxon>Batrachia</taxon>
        <taxon>Caudata</taxon>
        <taxon>Salamandroidea</taxon>
        <taxon>Salamandridae</taxon>
        <taxon>Pleurodelinae</taxon>
        <taxon>Pleurodeles</taxon>
    </lineage>
</organism>
<evidence type="ECO:0000313" key="1">
    <source>
        <dbReference type="EMBL" id="KAJ1208548.1"/>
    </source>
</evidence>
<accession>A0AAV7W3J6</accession>
<reference evidence="1" key="1">
    <citation type="journal article" date="2022" name="bioRxiv">
        <title>Sequencing and chromosome-scale assembly of the giantPleurodeles waltlgenome.</title>
        <authorList>
            <person name="Brown T."/>
            <person name="Elewa A."/>
            <person name="Iarovenko S."/>
            <person name="Subramanian E."/>
            <person name="Araus A.J."/>
            <person name="Petzold A."/>
            <person name="Susuki M."/>
            <person name="Suzuki K.-i.T."/>
            <person name="Hayashi T."/>
            <person name="Toyoda A."/>
            <person name="Oliveira C."/>
            <person name="Osipova E."/>
            <person name="Leigh N.D."/>
            <person name="Simon A."/>
            <person name="Yun M.H."/>
        </authorList>
    </citation>
    <scope>NUCLEOTIDE SEQUENCE</scope>
    <source>
        <strain evidence="1">20211129_DDA</strain>
        <tissue evidence="1">Liver</tissue>
    </source>
</reference>
<dbReference type="Proteomes" id="UP001066276">
    <property type="component" value="Chromosome 1_2"/>
</dbReference>
<dbReference type="EMBL" id="JANPWB010000002">
    <property type="protein sequence ID" value="KAJ1208548.1"/>
    <property type="molecule type" value="Genomic_DNA"/>
</dbReference>
<proteinExistence type="predicted"/>